<reference evidence="1" key="1">
    <citation type="submission" date="2018-02" db="EMBL/GenBank/DDBJ databases">
        <title>Rhizophora mucronata_Transcriptome.</title>
        <authorList>
            <person name="Meera S.P."/>
            <person name="Sreeshan A."/>
            <person name="Augustine A."/>
        </authorList>
    </citation>
    <scope>NUCLEOTIDE SEQUENCE</scope>
    <source>
        <tissue evidence="1">Leaf</tissue>
    </source>
</reference>
<dbReference type="AlphaFoldDB" id="A0A2P2JEU4"/>
<sequence length="78" mass="8806">MPTKKPNTTPRIVVTTRRTLSLVVFLLVPLQCMVPMLACPVGHRRGSNHILEIVLKQLRHASINLDNFVHSINTLLIQ</sequence>
<name>A0A2P2JEU4_RHIMU</name>
<accession>A0A2P2JEU4</accession>
<protein>
    <submittedName>
        <fullName evidence="1">Uncharacterized protein</fullName>
    </submittedName>
</protein>
<dbReference type="EMBL" id="GGEC01011491">
    <property type="protein sequence ID" value="MBW91974.1"/>
    <property type="molecule type" value="Transcribed_RNA"/>
</dbReference>
<evidence type="ECO:0000313" key="1">
    <source>
        <dbReference type="EMBL" id="MBW91974.1"/>
    </source>
</evidence>
<proteinExistence type="predicted"/>
<organism evidence="1">
    <name type="scientific">Rhizophora mucronata</name>
    <name type="common">Asiatic mangrove</name>
    <dbReference type="NCBI Taxonomy" id="61149"/>
    <lineage>
        <taxon>Eukaryota</taxon>
        <taxon>Viridiplantae</taxon>
        <taxon>Streptophyta</taxon>
        <taxon>Embryophyta</taxon>
        <taxon>Tracheophyta</taxon>
        <taxon>Spermatophyta</taxon>
        <taxon>Magnoliopsida</taxon>
        <taxon>eudicotyledons</taxon>
        <taxon>Gunneridae</taxon>
        <taxon>Pentapetalae</taxon>
        <taxon>rosids</taxon>
        <taxon>fabids</taxon>
        <taxon>Malpighiales</taxon>
        <taxon>Rhizophoraceae</taxon>
        <taxon>Rhizophora</taxon>
    </lineage>
</organism>